<dbReference type="PANTHER" id="PTHR44329:SF288">
    <property type="entry name" value="MITOGEN-ACTIVATED PROTEIN KINASE KINASE KINASE 20"/>
    <property type="match status" value="1"/>
</dbReference>
<keyword evidence="1" id="KW-0808">Transferase</keyword>
<evidence type="ECO:0000259" key="7">
    <source>
        <dbReference type="PROSITE" id="PS51382"/>
    </source>
</evidence>
<dbReference type="eggNOG" id="KOG0192">
    <property type="taxonomic scope" value="Eukaryota"/>
</dbReference>
<evidence type="ECO:0000256" key="3">
    <source>
        <dbReference type="ARBA" id="ARBA00022777"/>
    </source>
</evidence>
<evidence type="ECO:0000256" key="5">
    <source>
        <dbReference type="SAM" id="MobiDB-lite"/>
    </source>
</evidence>
<dbReference type="AlphaFoldDB" id="K0RCL9"/>
<organism evidence="8 9">
    <name type="scientific">Thalassiosira oceanica</name>
    <name type="common">Marine diatom</name>
    <dbReference type="NCBI Taxonomy" id="159749"/>
    <lineage>
        <taxon>Eukaryota</taxon>
        <taxon>Sar</taxon>
        <taxon>Stramenopiles</taxon>
        <taxon>Ochrophyta</taxon>
        <taxon>Bacillariophyta</taxon>
        <taxon>Coscinodiscophyceae</taxon>
        <taxon>Thalassiosirophycidae</taxon>
        <taxon>Thalassiosirales</taxon>
        <taxon>Thalassiosiraceae</taxon>
        <taxon>Thalassiosira</taxon>
    </lineage>
</organism>
<evidence type="ECO:0000256" key="2">
    <source>
        <dbReference type="ARBA" id="ARBA00022741"/>
    </source>
</evidence>
<dbReference type="Pfam" id="PF00069">
    <property type="entry name" value="Pkinase"/>
    <property type="match status" value="1"/>
</dbReference>
<dbReference type="Gene3D" id="1.10.510.10">
    <property type="entry name" value="Transferase(Phosphotransferase) domain 1"/>
    <property type="match status" value="1"/>
</dbReference>
<dbReference type="SUPFAM" id="SSF56112">
    <property type="entry name" value="Protein kinase-like (PK-like)"/>
    <property type="match status" value="1"/>
</dbReference>
<dbReference type="EMBL" id="AGNL01047518">
    <property type="protein sequence ID" value="EJK46816.1"/>
    <property type="molecule type" value="Genomic_DNA"/>
</dbReference>
<reference evidence="8 9" key="1">
    <citation type="journal article" date="2012" name="Genome Biol.">
        <title>Genome and low-iron response of an oceanic diatom adapted to chronic iron limitation.</title>
        <authorList>
            <person name="Lommer M."/>
            <person name="Specht M."/>
            <person name="Roy A.S."/>
            <person name="Kraemer L."/>
            <person name="Andreson R."/>
            <person name="Gutowska M.A."/>
            <person name="Wolf J."/>
            <person name="Bergner S.V."/>
            <person name="Schilhabel M.B."/>
            <person name="Klostermeier U.C."/>
            <person name="Beiko R.G."/>
            <person name="Rosenstiel P."/>
            <person name="Hippler M."/>
            <person name="Laroche J."/>
        </authorList>
    </citation>
    <scope>NUCLEOTIDE SEQUENCE [LARGE SCALE GENOMIC DNA]</scope>
    <source>
        <strain evidence="8 9">CCMP1005</strain>
    </source>
</reference>
<feature type="domain" description="SPX" evidence="7">
    <location>
        <begin position="2"/>
        <end position="154"/>
    </location>
</feature>
<dbReference type="PANTHER" id="PTHR44329">
    <property type="entry name" value="SERINE/THREONINE-PROTEIN KINASE TNNI3K-RELATED"/>
    <property type="match status" value="1"/>
</dbReference>
<dbReference type="InterPro" id="IPR004331">
    <property type="entry name" value="SPX_dom"/>
</dbReference>
<keyword evidence="4" id="KW-0067">ATP-binding</keyword>
<protein>
    <recommendedName>
        <fullName evidence="10">Protein kinase domain-containing protein</fullName>
    </recommendedName>
</protein>
<dbReference type="PROSITE" id="PS50011">
    <property type="entry name" value="PROTEIN_KINASE_DOM"/>
    <property type="match status" value="1"/>
</dbReference>
<evidence type="ECO:0000256" key="1">
    <source>
        <dbReference type="ARBA" id="ARBA00022679"/>
    </source>
</evidence>
<feature type="region of interest" description="Disordered" evidence="5">
    <location>
        <begin position="232"/>
        <end position="277"/>
    </location>
</feature>
<dbReference type="InterPro" id="IPR011009">
    <property type="entry name" value="Kinase-like_dom_sf"/>
</dbReference>
<dbReference type="CDD" id="cd14447">
    <property type="entry name" value="SPX"/>
    <property type="match status" value="1"/>
</dbReference>
<accession>K0RCL9</accession>
<feature type="domain" description="Protein kinase" evidence="6">
    <location>
        <begin position="329"/>
        <end position="722"/>
    </location>
</feature>
<keyword evidence="2" id="KW-0547">Nucleotide-binding</keyword>
<dbReference type="GO" id="GO:0004674">
    <property type="term" value="F:protein serine/threonine kinase activity"/>
    <property type="evidence" value="ECO:0007669"/>
    <property type="project" value="TreeGrafter"/>
</dbReference>
<evidence type="ECO:0008006" key="10">
    <source>
        <dbReference type="Google" id="ProtNLM"/>
    </source>
</evidence>
<dbReference type="OrthoDB" id="48388at2759"/>
<gene>
    <name evidence="8" type="ORF">THAOC_34499</name>
</gene>
<dbReference type="OMA" id="ESCHICF"/>
<keyword evidence="9" id="KW-1185">Reference proteome</keyword>
<dbReference type="SMART" id="SM00220">
    <property type="entry name" value="S_TKc"/>
    <property type="match status" value="1"/>
</dbReference>
<dbReference type="InterPro" id="IPR051681">
    <property type="entry name" value="Ser/Thr_Kinases-Pseudokinases"/>
</dbReference>
<proteinExistence type="predicted"/>
<dbReference type="InterPro" id="IPR000719">
    <property type="entry name" value="Prot_kinase_dom"/>
</dbReference>
<evidence type="ECO:0000256" key="4">
    <source>
        <dbReference type="ARBA" id="ARBA00022840"/>
    </source>
</evidence>
<dbReference type="GO" id="GO:0005524">
    <property type="term" value="F:ATP binding"/>
    <property type="evidence" value="ECO:0007669"/>
    <property type="project" value="UniProtKB-KW"/>
</dbReference>
<evidence type="ECO:0000313" key="8">
    <source>
        <dbReference type="EMBL" id="EJK46816.1"/>
    </source>
</evidence>
<dbReference type="Proteomes" id="UP000266841">
    <property type="component" value="Unassembled WGS sequence"/>
</dbReference>
<feature type="compositionally biased region" description="Basic and acidic residues" evidence="5">
    <location>
        <begin position="244"/>
        <end position="255"/>
    </location>
</feature>
<dbReference type="Pfam" id="PF03105">
    <property type="entry name" value="SPX"/>
    <property type="match status" value="1"/>
</dbReference>
<evidence type="ECO:0000313" key="9">
    <source>
        <dbReference type="Proteomes" id="UP000266841"/>
    </source>
</evidence>
<evidence type="ECO:0000259" key="6">
    <source>
        <dbReference type="PROSITE" id="PS50011"/>
    </source>
</evidence>
<name>K0RCL9_THAOC</name>
<comment type="caution">
    <text evidence="8">The sequence shown here is derived from an EMBL/GenBank/DDBJ whole genome shotgun (WGS) entry which is preliminary data.</text>
</comment>
<keyword evidence="3" id="KW-0418">Kinase</keyword>
<sequence length="756" mass="86114">MVEFGRTLTTMVQDEWKPHAVAYNSLKHALVNEENAPTKDCDYSHANSTHHITDKQIASYFRLYDDSVDRLSAFYEERSIWAEETGTSLEKQVNQCLFTPSNGGGSHLVAQCVNFSKDIDLVLEFLDLNATAFSKIMKKFDKLTSLSLREAKLDELKKTHPYLYEGGVLREYKKRSCEWVSKLDKRLNAQEEPVGSTLLSHGRKPSVSRAKLSIRNSLILGKDEAESLKLEITSSADETGGESSKSKEGGDDKGSNVDNPQECEPNEGGQRNCDLLMRGSSVGSTKEDTVVQEIVERVNVELCLLKADSPYFDSHLDVAHPPAFSSREVDIERLLGQGEFCKIYEVTRFDVPESCHICFLHRGYHDNQPFEEMCTSVKTSKPDRGVFETVEDETTKELKVVARARSPSFHDYFSFKRDANTDGYSDLADLETDHNDETQYRRITRGFMKDHCLRGEKSRYAIKRLRNSLVGEDIMNAAIDLAREGEFLATLNHPNIIKIRATIEVPGHPKFSLVLDRLAETLDARIDRWRLEKKQSKGKFMGIIGKKKKELKKLWLDRLLVGYDLSGALEYLHNRSILHRDIKAENVGFDVRGDLKLFDLGLSKELKPCDRDANCRDVYQSSGLVGTRRYMSPEVVKILPYGLSTDVYSFAICFHEVLSLSPAFDNYTREQHYKEVVSEGKRPKLPKSWPEMIKDLFRRSWHDDASKRPSMEAVRQLIRNALPEDHKIDERANDLMLRSSRSTSAHGFNPLDLSVN</sequence>
<dbReference type="PROSITE" id="PS51382">
    <property type="entry name" value="SPX"/>
    <property type="match status" value="1"/>
</dbReference>